<accession>A0A7X5VH44</accession>
<name>A0A7X5VH44_9ACTN</name>
<dbReference type="Proteomes" id="UP000555407">
    <property type="component" value="Unassembled WGS sequence"/>
</dbReference>
<keyword evidence="1" id="KW-0378">Hydrolase</keyword>
<dbReference type="AlphaFoldDB" id="A0A7X5VH44"/>
<organism evidence="1 2">
    <name type="scientific">Kribbella shirazensis</name>
    <dbReference type="NCBI Taxonomy" id="1105143"/>
    <lineage>
        <taxon>Bacteria</taxon>
        <taxon>Bacillati</taxon>
        <taxon>Actinomycetota</taxon>
        <taxon>Actinomycetes</taxon>
        <taxon>Propionibacteriales</taxon>
        <taxon>Kribbellaceae</taxon>
        <taxon>Kribbella</taxon>
    </lineage>
</organism>
<evidence type="ECO:0000313" key="1">
    <source>
        <dbReference type="EMBL" id="NIK60706.1"/>
    </source>
</evidence>
<dbReference type="EMBL" id="JAASRO010000001">
    <property type="protein sequence ID" value="NIK60706.1"/>
    <property type="molecule type" value="Genomic_DNA"/>
</dbReference>
<comment type="caution">
    <text evidence="1">The sequence shown here is derived from an EMBL/GenBank/DDBJ whole genome shotgun (WGS) entry which is preliminary data.</text>
</comment>
<protein>
    <submittedName>
        <fullName evidence="1">NTP pyrophosphatase (Non-canonical NTP hydrolase)</fullName>
    </submittedName>
</protein>
<dbReference type="RefSeq" id="WP_167214325.1">
    <property type="nucleotide sequence ID" value="NZ_JAASRO010000001.1"/>
</dbReference>
<keyword evidence="2" id="KW-1185">Reference proteome</keyword>
<proteinExistence type="predicted"/>
<evidence type="ECO:0000313" key="2">
    <source>
        <dbReference type="Proteomes" id="UP000555407"/>
    </source>
</evidence>
<dbReference type="GO" id="GO:0016787">
    <property type="term" value="F:hydrolase activity"/>
    <property type="evidence" value="ECO:0007669"/>
    <property type="project" value="UniProtKB-KW"/>
</dbReference>
<sequence>MDLEKLAERLEKVSVGYGESLGFDRDPDWFLLKLQEEVGELTQAYLQHTGRARAKGSTPEQIRDTFHQEFADVLCQLLLFANQHDVDLTTEIDRKWLSYER</sequence>
<dbReference type="SUPFAM" id="SSF101386">
    <property type="entry name" value="all-alpha NTP pyrophosphatases"/>
    <property type="match status" value="1"/>
</dbReference>
<dbReference type="CDD" id="cd11538">
    <property type="entry name" value="NTP-PPase_u1"/>
    <property type="match status" value="1"/>
</dbReference>
<reference evidence="1 2" key="1">
    <citation type="submission" date="2020-03" db="EMBL/GenBank/DDBJ databases">
        <title>Sequencing the genomes of 1000 actinobacteria strains.</title>
        <authorList>
            <person name="Klenk H.-P."/>
        </authorList>
    </citation>
    <scope>NUCLEOTIDE SEQUENCE [LARGE SCALE GENOMIC DNA]</scope>
    <source>
        <strain evidence="1 2">DSM 45490</strain>
    </source>
</reference>
<gene>
    <name evidence="1" type="ORF">BJY22_006423</name>
</gene>
<dbReference type="Gene3D" id="1.10.287.1080">
    <property type="entry name" value="MazG-like"/>
    <property type="match status" value="1"/>
</dbReference>